<evidence type="ECO:0000256" key="9">
    <source>
        <dbReference type="ARBA" id="ARBA00023128"/>
    </source>
</evidence>
<dbReference type="InterPro" id="IPR038532">
    <property type="entry name" value="NDUFS4-like_sf"/>
</dbReference>
<keyword evidence="6" id="KW-0999">Mitochondrion inner membrane</keyword>
<dbReference type="EMBL" id="JAATIS010001241">
    <property type="protein sequence ID" value="KAG2466645.1"/>
    <property type="molecule type" value="Genomic_DNA"/>
</dbReference>
<dbReference type="Proteomes" id="UP000886611">
    <property type="component" value="Unassembled WGS sequence"/>
</dbReference>
<evidence type="ECO:0000256" key="10">
    <source>
        <dbReference type="ARBA" id="ARBA00023136"/>
    </source>
</evidence>
<comment type="similarity">
    <text evidence="2">Belongs to the complex I NDUFS4 subunit family.</text>
</comment>
<gene>
    <name evidence="12" type="primary">Ndufs4</name>
    <name evidence="12" type="ORF">GTO96_0020424</name>
</gene>
<evidence type="ECO:0000256" key="3">
    <source>
        <dbReference type="ARBA" id="ARBA00015796"/>
    </source>
</evidence>
<dbReference type="GO" id="GO:0005743">
    <property type="term" value="C:mitochondrial inner membrane"/>
    <property type="evidence" value="ECO:0007669"/>
    <property type="project" value="UniProtKB-SubCell"/>
</dbReference>
<name>A0A8X7XFR4_POLSE</name>
<dbReference type="Gene3D" id="3.30.160.190">
    <property type="entry name" value="atu1810 like domain"/>
    <property type="match status" value="1"/>
</dbReference>
<sequence length="304" mass="33910">MAASMGCSSALESHRQFGNLGSLAQPPRVLWVPPGGKALLHGAPTLPRSASGPSVWDTGSTSGDHLKEARCLNPRSQSQEGEDEACWEEWKLKEDISSLSGVPEEHIKTRKVRIFVSARNAMQSGIQNTRKWKMEFDTRERWENPLMGWASTTKPRTSHSQWHHLEEHYPHGAGRYAHSASLIVMDGQQLIPAIGWRLPCSLEVPWIPAGHHGRWSSASQPCWVPWVSPCDAAGRREDFYFPYSPSQVTGMEEQKYFNAEEKCKYSSDPEVLLNHMDRRTGALLGQGLFKELRGNPASGAGVGW</sequence>
<keyword evidence="8" id="KW-0249">Electron transport</keyword>
<evidence type="ECO:0000256" key="1">
    <source>
        <dbReference type="ARBA" id="ARBA00004273"/>
    </source>
</evidence>
<dbReference type="InterPro" id="IPR006885">
    <property type="entry name" value="NADH_UbQ_FeS_4_mit-like"/>
</dbReference>
<evidence type="ECO:0000256" key="11">
    <source>
        <dbReference type="SAM" id="MobiDB-lite"/>
    </source>
</evidence>
<keyword evidence="4" id="KW-0813">Transport</keyword>
<reference evidence="12 13" key="1">
    <citation type="journal article" date="2021" name="Cell">
        <title>Tracing the genetic footprints of vertebrate landing in non-teleost ray-finned fishes.</title>
        <authorList>
            <person name="Bi X."/>
            <person name="Wang K."/>
            <person name="Yang L."/>
            <person name="Pan H."/>
            <person name="Jiang H."/>
            <person name="Wei Q."/>
            <person name="Fang M."/>
            <person name="Yu H."/>
            <person name="Zhu C."/>
            <person name="Cai Y."/>
            <person name="He Y."/>
            <person name="Gan X."/>
            <person name="Zeng H."/>
            <person name="Yu D."/>
            <person name="Zhu Y."/>
            <person name="Jiang H."/>
            <person name="Qiu Q."/>
            <person name="Yang H."/>
            <person name="Zhang Y.E."/>
            <person name="Wang W."/>
            <person name="Zhu M."/>
            <person name="He S."/>
            <person name="Zhang G."/>
        </authorList>
    </citation>
    <scope>NUCLEOTIDE SEQUENCE [LARGE SCALE GENOMIC DNA]</scope>
    <source>
        <strain evidence="12">Bchr_013</strain>
    </source>
</reference>
<accession>A0A8X7XFR4</accession>
<keyword evidence="13" id="KW-1185">Reference proteome</keyword>
<dbReference type="PANTHER" id="PTHR12219:SF8">
    <property type="entry name" value="NADH DEHYDROGENASE [UBIQUINONE] IRON-SULFUR PROTEIN 4, MITOCHONDRIAL"/>
    <property type="match status" value="1"/>
</dbReference>
<evidence type="ECO:0000256" key="2">
    <source>
        <dbReference type="ARBA" id="ARBA00005882"/>
    </source>
</evidence>
<evidence type="ECO:0000256" key="7">
    <source>
        <dbReference type="ARBA" id="ARBA00022946"/>
    </source>
</evidence>
<feature type="non-terminal residue" evidence="12">
    <location>
        <position position="304"/>
    </location>
</feature>
<keyword evidence="5" id="KW-0679">Respiratory chain</keyword>
<keyword evidence="10" id="KW-0472">Membrane</keyword>
<proteinExistence type="inferred from homology"/>
<dbReference type="Pfam" id="PF04800">
    <property type="entry name" value="NDUS4"/>
    <property type="match status" value="1"/>
</dbReference>
<protein>
    <recommendedName>
        <fullName evidence="3">NADH dehydrogenase [ubiquinone] iron-sulfur protein 4, mitochondrial</fullName>
    </recommendedName>
</protein>
<dbReference type="GO" id="GO:0022900">
    <property type="term" value="P:electron transport chain"/>
    <property type="evidence" value="ECO:0007669"/>
    <property type="project" value="InterPro"/>
</dbReference>
<evidence type="ECO:0000313" key="13">
    <source>
        <dbReference type="Proteomes" id="UP000886611"/>
    </source>
</evidence>
<dbReference type="PANTHER" id="PTHR12219">
    <property type="entry name" value="NADH-UBIQUINONE OXIDOREDUCTASE"/>
    <property type="match status" value="1"/>
</dbReference>
<comment type="subcellular location">
    <subcellularLocation>
        <location evidence="1">Mitochondrion inner membrane</location>
    </subcellularLocation>
</comment>
<keyword evidence="7" id="KW-0809">Transit peptide</keyword>
<evidence type="ECO:0000256" key="5">
    <source>
        <dbReference type="ARBA" id="ARBA00022660"/>
    </source>
</evidence>
<feature type="region of interest" description="Disordered" evidence="11">
    <location>
        <begin position="42"/>
        <end position="82"/>
    </location>
</feature>
<evidence type="ECO:0000313" key="12">
    <source>
        <dbReference type="EMBL" id="KAG2466645.1"/>
    </source>
</evidence>
<evidence type="ECO:0000256" key="6">
    <source>
        <dbReference type="ARBA" id="ARBA00022792"/>
    </source>
</evidence>
<evidence type="ECO:0000256" key="4">
    <source>
        <dbReference type="ARBA" id="ARBA00022448"/>
    </source>
</evidence>
<organism evidence="12 13">
    <name type="scientific">Polypterus senegalus</name>
    <name type="common">Senegal bichir</name>
    <dbReference type="NCBI Taxonomy" id="55291"/>
    <lineage>
        <taxon>Eukaryota</taxon>
        <taxon>Metazoa</taxon>
        <taxon>Chordata</taxon>
        <taxon>Craniata</taxon>
        <taxon>Vertebrata</taxon>
        <taxon>Euteleostomi</taxon>
        <taxon>Actinopterygii</taxon>
        <taxon>Polypteriformes</taxon>
        <taxon>Polypteridae</taxon>
        <taxon>Polypterus</taxon>
    </lineage>
</organism>
<keyword evidence="9" id="KW-0496">Mitochondrion</keyword>
<feature type="non-terminal residue" evidence="12">
    <location>
        <position position="1"/>
    </location>
</feature>
<comment type="caution">
    <text evidence="12">The sequence shown here is derived from an EMBL/GenBank/DDBJ whole genome shotgun (WGS) entry which is preliminary data.</text>
</comment>
<dbReference type="AlphaFoldDB" id="A0A8X7XFR4"/>
<evidence type="ECO:0000256" key="8">
    <source>
        <dbReference type="ARBA" id="ARBA00022982"/>
    </source>
</evidence>